<dbReference type="GO" id="GO:0005886">
    <property type="term" value="C:plasma membrane"/>
    <property type="evidence" value="ECO:0007669"/>
    <property type="project" value="InterPro"/>
</dbReference>
<evidence type="ECO:0000256" key="7">
    <source>
        <dbReference type="SAM" id="SignalP"/>
    </source>
</evidence>
<gene>
    <name evidence="10" type="ORF">HJ526_17630</name>
    <name evidence="9" type="ORF">HJ536_17265</name>
</gene>
<dbReference type="AlphaFoldDB" id="A0A850QDX2"/>
<evidence type="ECO:0000313" key="11">
    <source>
        <dbReference type="Proteomes" id="UP000523601"/>
    </source>
</evidence>
<keyword evidence="2 6" id="KW-0812">Transmembrane</keyword>
<keyword evidence="5" id="KW-0175">Coiled coil</keyword>
<proteinExistence type="predicted"/>
<keyword evidence="4 6" id="KW-0472">Membrane</keyword>
<organism evidence="9 12">
    <name type="scientific">Donghicola mangrovi</name>
    <dbReference type="NCBI Taxonomy" id="2729614"/>
    <lineage>
        <taxon>Bacteria</taxon>
        <taxon>Pseudomonadati</taxon>
        <taxon>Pseudomonadota</taxon>
        <taxon>Alphaproteobacteria</taxon>
        <taxon>Rhodobacterales</taxon>
        <taxon>Roseobacteraceae</taxon>
        <taxon>Donghicola</taxon>
    </lineage>
</organism>
<evidence type="ECO:0000256" key="4">
    <source>
        <dbReference type="ARBA" id="ARBA00023136"/>
    </source>
</evidence>
<keyword evidence="11" id="KW-1185">Reference proteome</keyword>
<feature type="coiled-coil region" evidence="5">
    <location>
        <begin position="80"/>
        <end position="107"/>
    </location>
</feature>
<evidence type="ECO:0000256" key="5">
    <source>
        <dbReference type="SAM" id="Coils"/>
    </source>
</evidence>
<keyword evidence="3 6" id="KW-1133">Transmembrane helix</keyword>
<sequence>MRYIRYAFLAAIAVCLVAVAAANRDTVTLNLLPQDLADVAAWNFSIQLPLFLVIFASVIAGLLIGFFWEWMREHKHRAEATRHKKVAQNLNREVEKLRGEKHAGKDEVLALLEAKG</sequence>
<feature type="chain" id="PRO_5032408695" evidence="7">
    <location>
        <begin position="21"/>
        <end position="116"/>
    </location>
</feature>
<dbReference type="EMBL" id="JABCJD010000012">
    <property type="protein sequence ID" value="NVO29246.1"/>
    <property type="molecule type" value="Genomic_DNA"/>
</dbReference>
<evidence type="ECO:0000256" key="1">
    <source>
        <dbReference type="ARBA" id="ARBA00022475"/>
    </source>
</evidence>
<accession>A0A850QDX2</accession>
<dbReference type="Proteomes" id="UP000523601">
    <property type="component" value="Unassembled WGS sequence"/>
</dbReference>
<dbReference type="Pfam" id="PF06305">
    <property type="entry name" value="LapA_dom"/>
    <property type="match status" value="1"/>
</dbReference>
<feature type="transmembrane region" description="Helical" evidence="6">
    <location>
        <begin position="46"/>
        <end position="68"/>
    </location>
</feature>
<keyword evidence="1" id="KW-1003">Cell membrane</keyword>
<evidence type="ECO:0000259" key="8">
    <source>
        <dbReference type="Pfam" id="PF06305"/>
    </source>
</evidence>
<dbReference type="InterPro" id="IPR010445">
    <property type="entry name" value="LapA_dom"/>
</dbReference>
<evidence type="ECO:0000313" key="12">
    <source>
        <dbReference type="Proteomes" id="UP000592216"/>
    </source>
</evidence>
<reference evidence="11 12" key="1">
    <citation type="submission" date="2020-04" db="EMBL/GenBank/DDBJ databases">
        <title>Donghicola sp., a member of the Rhodobacteraceae family isolated from mangrove forest in Thailand.</title>
        <authorList>
            <person name="Charoenyingcharoen P."/>
            <person name="Yukphan P."/>
        </authorList>
    </citation>
    <scope>NUCLEOTIDE SEQUENCE [LARGE SCALE GENOMIC DNA]</scope>
    <source>
        <strain evidence="9 12">B5-SW-15</strain>
        <strain evidence="10 11">C2-DW-16</strain>
    </source>
</reference>
<comment type="caution">
    <text evidence="9">The sequence shown here is derived from an EMBL/GenBank/DDBJ whole genome shotgun (WGS) entry which is preliminary data.</text>
</comment>
<evidence type="ECO:0000313" key="10">
    <source>
        <dbReference type="EMBL" id="NVO29246.1"/>
    </source>
</evidence>
<evidence type="ECO:0000256" key="3">
    <source>
        <dbReference type="ARBA" id="ARBA00022989"/>
    </source>
</evidence>
<evidence type="ECO:0000313" key="9">
    <source>
        <dbReference type="EMBL" id="NVO25110.1"/>
    </source>
</evidence>
<evidence type="ECO:0000256" key="2">
    <source>
        <dbReference type="ARBA" id="ARBA00022692"/>
    </source>
</evidence>
<evidence type="ECO:0000256" key="6">
    <source>
        <dbReference type="SAM" id="Phobius"/>
    </source>
</evidence>
<protein>
    <submittedName>
        <fullName evidence="9">LapA family protein</fullName>
    </submittedName>
</protein>
<keyword evidence="7" id="KW-0732">Signal</keyword>
<name>A0A850QDX2_9RHOB</name>
<feature type="signal peptide" evidence="7">
    <location>
        <begin position="1"/>
        <end position="20"/>
    </location>
</feature>
<dbReference type="EMBL" id="JABCJE010000011">
    <property type="protein sequence ID" value="NVO25110.1"/>
    <property type="molecule type" value="Genomic_DNA"/>
</dbReference>
<feature type="domain" description="Lipopolysaccharide assembly protein A" evidence="8">
    <location>
        <begin position="23"/>
        <end position="95"/>
    </location>
</feature>
<dbReference type="Proteomes" id="UP000592216">
    <property type="component" value="Unassembled WGS sequence"/>
</dbReference>